<dbReference type="KEGG" id="cchl:FPL14_21895"/>
<proteinExistence type="predicted"/>
<protein>
    <recommendedName>
        <fullName evidence="4">TlpA family protein disulfide reductase</fullName>
    </recommendedName>
</protein>
<sequence length="147" mass="16813">MDFKTLFKKAPKPPETVETLQPDQPFPLNWRSLLPREEAVIVAVISLYCSHCIELLPELTSIVHRDRIPFILVSNGTTQENENIAAYFKAEFPFVSIEEEDILEVYKVNQTPYFYLVDGRGLIVKGFAADSAEDVATHWRQREVNSA</sequence>
<dbReference type="RefSeq" id="WP_182299769.1">
    <property type="nucleotide sequence ID" value="NZ_CP041969.1"/>
</dbReference>
<gene>
    <name evidence="2" type="ORF">FPL14_21895</name>
</gene>
<name>A0A7G5C2V0_9BACL</name>
<evidence type="ECO:0000313" key="2">
    <source>
        <dbReference type="EMBL" id="QMV43534.1"/>
    </source>
</evidence>
<feature type="compositionally biased region" description="Basic residues" evidence="1">
    <location>
        <begin position="1"/>
        <end position="11"/>
    </location>
</feature>
<reference evidence="2 3" key="1">
    <citation type="submission" date="2019-07" db="EMBL/GenBank/DDBJ databases">
        <authorList>
            <person name="Kim J.K."/>
            <person name="Cheong H.-M."/>
            <person name="Choi Y."/>
            <person name="Hwang K.J."/>
            <person name="Lee S."/>
            <person name="Choi C."/>
        </authorList>
    </citation>
    <scope>NUCLEOTIDE SEQUENCE [LARGE SCALE GENOMIC DNA]</scope>
    <source>
        <strain evidence="2 3">KS 22</strain>
    </source>
</reference>
<keyword evidence="3" id="KW-1185">Reference proteome</keyword>
<organism evidence="2 3">
    <name type="scientific">Cohnella cholangitidis</name>
    <dbReference type="NCBI Taxonomy" id="2598458"/>
    <lineage>
        <taxon>Bacteria</taxon>
        <taxon>Bacillati</taxon>
        <taxon>Bacillota</taxon>
        <taxon>Bacilli</taxon>
        <taxon>Bacillales</taxon>
        <taxon>Paenibacillaceae</taxon>
        <taxon>Cohnella</taxon>
    </lineage>
</organism>
<feature type="region of interest" description="Disordered" evidence="1">
    <location>
        <begin position="1"/>
        <end position="21"/>
    </location>
</feature>
<dbReference type="AlphaFoldDB" id="A0A7G5C2V0"/>
<evidence type="ECO:0000256" key="1">
    <source>
        <dbReference type="SAM" id="MobiDB-lite"/>
    </source>
</evidence>
<dbReference type="InterPro" id="IPR036249">
    <property type="entry name" value="Thioredoxin-like_sf"/>
</dbReference>
<dbReference type="Gene3D" id="3.40.30.10">
    <property type="entry name" value="Glutaredoxin"/>
    <property type="match status" value="1"/>
</dbReference>
<evidence type="ECO:0008006" key="4">
    <source>
        <dbReference type="Google" id="ProtNLM"/>
    </source>
</evidence>
<evidence type="ECO:0000313" key="3">
    <source>
        <dbReference type="Proteomes" id="UP000515679"/>
    </source>
</evidence>
<dbReference type="SUPFAM" id="SSF52833">
    <property type="entry name" value="Thioredoxin-like"/>
    <property type="match status" value="1"/>
</dbReference>
<dbReference type="Proteomes" id="UP000515679">
    <property type="component" value="Chromosome"/>
</dbReference>
<dbReference type="EMBL" id="CP041969">
    <property type="protein sequence ID" value="QMV43534.1"/>
    <property type="molecule type" value="Genomic_DNA"/>
</dbReference>
<accession>A0A7G5C2V0</accession>